<evidence type="ECO:0000313" key="9">
    <source>
        <dbReference type="EMBL" id="EER45753.1"/>
    </source>
</evidence>
<keyword evidence="6" id="KW-0170">Cobalt</keyword>
<dbReference type="SUPFAM" id="SSF88713">
    <property type="entry name" value="Glycoside hydrolase/deacetylase"/>
    <property type="match status" value="1"/>
</dbReference>
<dbReference type="GO" id="GO:0005975">
    <property type="term" value="P:carbohydrate metabolic process"/>
    <property type="evidence" value="ECO:0007669"/>
    <property type="project" value="InterPro"/>
</dbReference>
<feature type="chain" id="PRO_5002964142" evidence="7">
    <location>
        <begin position="26"/>
        <end position="421"/>
    </location>
</feature>
<reference evidence="10" key="1">
    <citation type="submission" date="2009-05" db="EMBL/GenBank/DDBJ databases">
        <title>The genome sequence of Ajellomyces capsulatus strain H143.</title>
        <authorList>
            <person name="Champion M."/>
            <person name="Cuomo C.A."/>
            <person name="Ma L.-J."/>
            <person name="Henn M.R."/>
            <person name="Sil A."/>
            <person name="Goldman B."/>
            <person name="Young S.K."/>
            <person name="Kodira C.D."/>
            <person name="Zeng Q."/>
            <person name="Koehrsen M."/>
            <person name="Alvarado L."/>
            <person name="Berlin A.M."/>
            <person name="Borenstein D."/>
            <person name="Chen Z."/>
            <person name="Engels R."/>
            <person name="Freedman E."/>
            <person name="Gellesch M."/>
            <person name="Goldberg J."/>
            <person name="Griggs A."/>
            <person name="Gujja S."/>
            <person name="Heiman D.I."/>
            <person name="Hepburn T.A."/>
            <person name="Howarth C."/>
            <person name="Jen D."/>
            <person name="Larson L."/>
            <person name="Lewis B."/>
            <person name="Mehta T."/>
            <person name="Park D."/>
            <person name="Pearson M."/>
            <person name="Roberts A."/>
            <person name="Saif S."/>
            <person name="Shea T.D."/>
            <person name="Shenoy N."/>
            <person name="Sisk P."/>
            <person name="Stolte C."/>
            <person name="Sykes S."/>
            <person name="Walk T."/>
            <person name="White J."/>
            <person name="Yandava C."/>
            <person name="Klein B."/>
            <person name="McEwen J.G."/>
            <person name="Puccia R."/>
            <person name="Goldman G.H."/>
            <person name="Felipe M.S."/>
            <person name="Nino-Vega G."/>
            <person name="San-Blas G."/>
            <person name="Taylor J.W."/>
            <person name="Mendoza L."/>
            <person name="Galagan J.E."/>
            <person name="Nusbaum C."/>
            <person name="Birren B.W."/>
        </authorList>
    </citation>
    <scope>NUCLEOTIDE SEQUENCE [LARGE SCALE GENOMIC DNA]</scope>
    <source>
        <strain evidence="10">H143</strain>
    </source>
</reference>
<dbReference type="HOGENOM" id="CLU_022194_1_0_1"/>
<dbReference type="OrthoDB" id="2128708at2759"/>
<evidence type="ECO:0000256" key="1">
    <source>
        <dbReference type="ARBA" id="ARBA00001941"/>
    </source>
</evidence>
<sequence length="421" mass="47735">MRFANLVALANRGICLALFLRSSSASNIPRAQPGEDPVLVIDTFTNGGRNDLDAWHGGGEDMPVEWGYGFVEFSPTNADQNFHTQLTSTCYDLNPYKDMYLHIVCQGGSHFTVSLSQNNPQCDAFKNPYPETWDDVEAHRYMKDNDVYIPISHFNIDYTRALSVSFKGFYLDEKLKVSKVEITATRPENFPAPKKLPTGSLWKRCKRPNSFAFGIDDGSLELGRQMMDILTAEGINATFFTVGNGLAAPNSGWTNLYKDMLAHGHQVALHSWSHPPIEELKTDAEIDEDIIKNIQIVREQLGFESRYFRPPYGILGARTRQRLARLIKDPQIINWSVDIEDWLWVGSPTPEKQVEAFQRDVDKGGDLVVMHFLSKDTVMYTKDFIQIARNTGKRIMRVDQCMEDPARHPLIRASVIIDSQP</sequence>
<gene>
    <name evidence="9" type="ORF">HCDG_01332</name>
</gene>
<evidence type="ECO:0000256" key="5">
    <source>
        <dbReference type="ARBA" id="ARBA00023277"/>
    </source>
</evidence>
<organism evidence="9 10">
    <name type="scientific">Ajellomyces capsulatus (strain H143)</name>
    <name type="common">Darling's disease fungus</name>
    <name type="synonym">Histoplasma capsulatum</name>
    <dbReference type="NCBI Taxonomy" id="544712"/>
    <lineage>
        <taxon>Eukaryota</taxon>
        <taxon>Fungi</taxon>
        <taxon>Dikarya</taxon>
        <taxon>Ascomycota</taxon>
        <taxon>Pezizomycotina</taxon>
        <taxon>Eurotiomycetes</taxon>
        <taxon>Eurotiomycetidae</taxon>
        <taxon>Onygenales</taxon>
        <taxon>Ajellomycetaceae</taxon>
        <taxon>Histoplasma</taxon>
    </lineage>
</organism>
<dbReference type="VEuPathDB" id="FungiDB:HCDG_01332"/>
<dbReference type="InterPro" id="IPR011330">
    <property type="entry name" value="Glyco_hydro/deAcase_b/a-brl"/>
</dbReference>
<accession>C6H411</accession>
<dbReference type="eggNOG" id="ENOG502S8H7">
    <property type="taxonomic scope" value="Eukaryota"/>
</dbReference>
<dbReference type="OMA" id="RIMRVDQ"/>
<evidence type="ECO:0000313" key="10">
    <source>
        <dbReference type="Proteomes" id="UP000002624"/>
    </source>
</evidence>
<comment type="cofactor">
    <cofactor evidence="1">
        <name>Co(2+)</name>
        <dbReference type="ChEBI" id="CHEBI:48828"/>
    </cofactor>
</comment>
<keyword evidence="2" id="KW-0479">Metal-binding</keyword>
<dbReference type="CDD" id="cd10917">
    <property type="entry name" value="CE4_NodB_like_6s_7s"/>
    <property type="match status" value="1"/>
</dbReference>
<evidence type="ECO:0000256" key="2">
    <source>
        <dbReference type="ARBA" id="ARBA00022723"/>
    </source>
</evidence>
<dbReference type="GO" id="GO:0016810">
    <property type="term" value="F:hydrolase activity, acting on carbon-nitrogen (but not peptide) bonds"/>
    <property type="evidence" value="ECO:0007669"/>
    <property type="project" value="InterPro"/>
</dbReference>
<dbReference type="Gene3D" id="3.20.20.370">
    <property type="entry name" value="Glycoside hydrolase/deacetylase"/>
    <property type="match status" value="1"/>
</dbReference>
<dbReference type="PANTHER" id="PTHR46471">
    <property type="entry name" value="CHITIN DEACETYLASE"/>
    <property type="match status" value="1"/>
</dbReference>
<dbReference type="Pfam" id="PF01522">
    <property type="entry name" value="Polysacc_deac_1"/>
    <property type="match status" value="1"/>
</dbReference>
<evidence type="ECO:0000256" key="6">
    <source>
        <dbReference type="ARBA" id="ARBA00023285"/>
    </source>
</evidence>
<proteinExistence type="predicted"/>
<name>C6H411_AJECH</name>
<dbReference type="GO" id="GO:0046872">
    <property type="term" value="F:metal ion binding"/>
    <property type="evidence" value="ECO:0007669"/>
    <property type="project" value="UniProtKB-KW"/>
</dbReference>
<dbReference type="EMBL" id="GG692419">
    <property type="protein sequence ID" value="EER45753.1"/>
    <property type="molecule type" value="Genomic_DNA"/>
</dbReference>
<evidence type="ECO:0000256" key="4">
    <source>
        <dbReference type="ARBA" id="ARBA00022801"/>
    </source>
</evidence>
<dbReference type="Proteomes" id="UP000002624">
    <property type="component" value="Unassembled WGS sequence"/>
</dbReference>
<dbReference type="AlphaFoldDB" id="C6H411"/>
<keyword evidence="3 7" id="KW-0732">Signal</keyword>
<evidence type="ECO:0000259" key="8">
    <source>
        <dbReference type="PROSITE" id="PS51677"/>
    </source>
</evidence>
<evidence type="ECO:0000256" key="3">
    <source>
        <dbReference type="ARBA" id="ARBA00022729"/>
    </source>
</evidence>
<dbReference type="STRING" id="544712.C6H411"/>
<protein>
    <submittedName>
        <fullName evidence="9">Polysaccharide deacetylase</fullName>
    </submittedName>
</protein>
<keyword evidence="4" id="KW-0378">Hydrolase</keyword>
<keyword evidence="5" id="KW-0119">Carbohydrate metabolism</keyword>
<dbReference type="InterPro" id="IPR002509">
    <property type="entry name" value="NODB_dom"/>
</dbReference>
<feature type="domain" description="NodB homology" evidence="8">
    <location>
        <begin position="209"/>
        <end position="396"/>
    </location>
</feature>
<evidence type="ECO:0000256" key="7">
    <source>
        <dbReference type="SAM" id="SignalP"/>
    </source>
</evidence>
<feature type="signal peptide" evidence="7">
    <location>
        <begin position="1"/>
        <end position="25"/>
    </location>
</feature>
<dbReference type="PANTHER" id="PTHR46471:SF6">
    <property type="entry name" value="GLYCOSYL HYDROLASE"/>
    <property type="match status" value="1"/>
</dbReference>
<dbReference type="PROSITE" id="PS51677">
    <property type="entry name" value="NODB"/>
    <property type="match status" value="1"/>
</dbReference>